<organism evidence="1 2">
    <name type="scientific">Novosphingobium barchaimii LL02</name>
    <dbReference type="NCBI Taxonomy" id="1114963"/>
    <lineage>
        <taxon>Bacteria</taxon>
        <taxon>Pseudomonadati</taxon>
        <taxon>Pseudomonadota</taxon>
        <taxon>Alphaproteobacteria</taxon>
        <taxon>Sphingomonadales</taxon>
        <taxon>Sphingomonadaceae</taxon>
        <taxon>Novosphingobium</taxon>
    </lineage>
</organism>
<dbReference type="EMBL" id="JACU01000006">
    <property type="protein sequence ID" value="KMS54444.1"/>
    <property type="molecule type" value="Genomic_DNA"/>
</dbReference>
<evidence type="ECO:0000313" key="2">
    <source>
        <dbReference type="Proteomes" id="UP000052268"/>
    </source>
</evidence>
<proteinExistence type="predicted"/>
<dbReference type="Proteomes" id="UP000052268">
    <property type="component" value="Unassembled WGS sequence"/>
</dbReference>
<sequence length="44" mass="4658">MPVGGKDLPVGEWRREDAGGFDKLSLSGIERMVLSVKVPETGSG</sequence>
<accession>A0A0J7XS15</accession>
<dbReference type="AlphaFoldDB" id="A0A0J7XS15"/>
<evidence type="ECO:0000313" key="1">
    <source>
        <dbReference type="EMBL" id="KMS54444.1"/>
    </source>
</evidence>
<gene>
    <name evidence="1" type="ORF">V474_21495</name>
</gene>
<reference evidence="1 2" key="1">
    <citation type="journal article" date="2015" name="G3 (Bethesda)">
        <title>Insights into Ongoing Evolution of the Hexachlorocyclohexane Catabolic Pathway from Comparative Genomics of Ten Sphingomonadaceae Strains.</title>
        <authorList>
            <person name="Pearce S.L."/>
            <person name="Oakeshott J.G."/>
            <person name="Pandey G."/>
        </authorList>
    </citation>
    <scope>NUCLEOTIDE SEQUENCE [LARGE SCALE GENOMIC DNA]</scope>
    <source>
        <strain evidence="1 2">LL02</strain>
    </source>
</reference>
<keyword evidence="2" id="KW-1185">Reference proteome</keyword>
<protein>
    <submittedName>
        <fullName evidence="1">Uncharacterized protein</fullName>
    </submittedName>
</protein>
<name>A0A0J7XS15_9SPHN</name>
<dbReference type="PATRIC" id="fig|1114963.3.peg.3138"/>
<comment type="caution">
    <text evidence="1">The sequence shown here is derived from an EMBL/GenBank/DDBJ whole genome shotgun (WGS) entry which is preliminary data.</text>
</comment>